<evidence type="ECO:0000259" key="3">
    <source>
        <dbReference type="PROSITE" id="PS51900"/>
    </source>
</evidence>
<feature type="domain" description="Core-binding (CB)" evidence="3">
    <location>
        <begin position="5"/>
        <end position="84"/>
    </location>
</feature>
<dbReference type="Gene3D" id="1.10.150.130">
    <property type="match status" value="1"/>
</dbReference>
<name>A0ABP7IBU2_9PSEU</name>
<protein>
    <recommendedName>
        <fullName evidence="3">Core-binding (CB) domain-containing protein</fullName>
    </recommendedName>
</protein>
<evidence type="ECO:0000256" key="2">
    <source>
        <dbReference type="PROSITE-ProRule" id="PRU01248"/>
    </source>
</evidence>
<dbReference type="InterPro" id="IPR044068">
    <property type="entry name" value="CB"/>
</dbReference>
<dbReference type="InterPro" id="IPR010998">
    <property type="entry name" value="Integrase_recombinase_N"/>
</dbReference>
<sequence>MLTTDQLRDLVDSWMIHMEAENLARNTLHSYRVSVDQYLDWCACDPARDPLDRVTLRTWTAELLRRHQLTTARIRQQAVKRSDR</sequence>
<dbReference type="PROSITE" id="PS51900">
    <property type="entry name" value="CB"/>
    <property type="match status" value="1"/>
</dbReference>
<evidence type="ECO:0000313" key="5">
    <source>
        <dbReference type="Proteomes" id="UP001501624"/>
    </source>
</evidence>
<keyword evidence="5" id="KW-1185">Reference proteome</keyword>
<reference evidence="5" key="1">
    <citation type="journal article" date="2019" name="Int. J. Syst. Evol. Microbiol.">
        <title>The Global Catalogue of Microorganisms (GCM) 10K type strain sequencing project: providing services to taxonomists for standard genome sequencing and annotation.</title>
        <authorList>
            <consortium name="The Broad Institute Genomics Platform"/>
            <consortium name="The Broad Institute Genome Sequencing Center for Infectious Disease"/>
            <person name="Wu L."/>
            <person name="Ma J."/>
        </authorList>
    </citation>
    <scope>NUCLEOTIDE SEQUENCE [LARGE SCALE GENOMIC DNA]</scope>
    <source>
        <strain evidence="5">JCM 17017</strain>
    </source>
</reference>
<gene>
    <name evidence="4" type="ORF">GCM10022380_35720</name>
</gene>
<dbReference type="EMBL" id="BAABCM010000004">
    <property type="protein sequence ID" value="GAA3814529.1"/>
    <property type="molecule type" value="Genomic_DNA"/>
</dbReference>
<evidence type="ECO:0000256" key="1">
    <source>
        <dbReference type="ARBA" id="ARBA00023125"/>
    </source>
</evidence>
<dbReference type="SUPFAM" id="SSF47823">
    <property type="entry name" value="lambda integrase-like, N-terminal domain"/>
    <property type="match status" value="1"/>
</dbReference>
<organism evidence="4 5">
    <name type="scientific">Amycolatopsis tucumanensis</name>
    <dbReference type="NCBI Taxonomy" id="401106"/>
    <lineage>
        <taxon>Bacteria</taxon>
        <taxon>Bacillati</taxon>
        <taxon>Actinomycetota</taxon>
        <taxon>Actinomycetes</taxon>
        <taxon>Pseudonocardiales</taxon>
        <taxon>Pseudonocardiaceae</taxon>
        <taxon>Amycolatopsis</taxon>
    </lineage>
</organism>
<evidence type="ECO:0000313" key="4">
    <source>
        <dbReference type="EMBL" id="GAA3814529.1"/>
    </source>
</evidence>
<dbReference type="RefSeq" id="WP_237335945.1">
    <property type="nucleotide sequence ID" value="NZ_BAABCM010000004.1"/>
</dbReference>
<accession>A0ABP7IBU2</accession>
<proteinExistence type="predicted"/>
<keyword evidence="1 2" id="KW-0238">DNA-binding</keyword>
<dbReference type="Proteomes" id="UP001501624">
    <property type="component" value="Unassembled WGS sequence"/>
</dbReference>
<comment type="caution">
    <text evidence="4">The sequence shown here is derived from an EMBL/GenBank/DDBJ whole genome shotgun (WGS) entry which is preliminary data.</text>
</comment>